<keyword evidence="2" id="KW-1185">Reference proteome</keyword>
<sequence>MKIVVIILATFGCLYSFVNSNEQECNDLEIITSTEGFHCSGCVKYIPEFSYMYWLGNDYSTNNKNKFIEDLGDGGIREDETVNKEKNNITYMSKMLRISNIEKFQHYNFTCVLVTLDGVTKKSIWFK</sequence>
<dbReference type="GeneID" id="11107149"/>
<proteinExistence type="predicted"/>
<accession>G3EI84</accession>
<evidence type="ECO:0000313" key="2">
    <source>
        <dbReference type="Proteomes" id="UP000164653"/>
    </source>
</evidence>
<dbReference type="RefSeq" id="YP_004821359.1">
    <property type="nucleotide sequence ID" value="NC_015960.1"/>
</dbReference>
<dbReference type="InterPro" id="IPR008791">
    <property type="entry name" value="Orthopox_IL18-bd"/>
</dbReference>
<reference evidence="1 2" key="1">
    <citation type="journal article" date="2011" name="J. Virol.">
        <title>The genome of yoka poxvirus.</title>
        <authorList>
            <person name="Zhao G."/>
            <person name="Droit L."/>
            <person name="Tesh R.B."/>
            <person name="Popov V.L."/>
            <person name="Little N.S."/>
            <person name="Upton C."/>
            <person name="Virgin H.W."/>
            <person name="Wang D."/>
        </authorList>
    </citation>
    <scope>NUCLEOTIDE SEQUENCE [LARGE SCALE GENOMIC DNA]</scope>
    <source>
        <strain evidence="1">DakArB 4268</strain>
    </source>
</reference>
<gene>
    <name evidence="1" type="ORF">YKV006c</name>
</gene>
<organism evidence="1 2">
    <name type="scientific">Yokapox virus</name>
    <dbReference type="NCBI Taxonomy" id="1076255"/>
    <lineage>
        <taxon>Viruses</taxon>
        <taxon>Varidnaviria</taxon>
        <taxon>Bamfordvirae</taxon>
        <taxon>Nucleocytoviricota</taxon>
        <taxon>Pokkesviricetes</taxon>
        <taxon>Chitovirales</taxon>
        <taxon>Poxviridae</taxon>
        <taxon>Chordopoxvirinae</taxon>
        <taxon>Centapoxvirus</taxon>
        <taxon>Centapoxvirus yokapox</taxon>
    </lineage>
</organism>
<name>G3EI84_9POXV</name>
<evidence type="ECO:0000313" key="1">
    <source>
        <dbReference type="EMBL" id="AEN03595.1"/>
    </source>
</evidence>
<dbReference type="Proteomes" id="UP000164653">
    <property type="component" value="Segment"/>
</dbReference>
<dbReference type="Pfam" id="PF05566">
    <property type="entry name" value="Pox_vIL-18BP"/>
    <property type="match status" value="1"/>
</dbReference>
<protein>
    <submittedName>
        <fullName evidence="1">Soluble IL-18-binding protein</fullName>
    </submittedName>
</protein>
<dbReference type="EMBL" id="HQ849551">
    <property type="protein sequence ID" value="AEN03595.1"/>
    <property type="molecule type" value="Genomic_DNA"/>
</dbReference>
<dbReference type="InterPro" id="IPR013783">
    <property type="entry name" value="Ig-like_fold"/>
</dbReference>
<dbReference type="KEGG" id="vg:11107149"/>
<dbReference type="OrthoDB" id="21983at10239"/>
<dbReference type="Gene3D" id="2.60.40.10">
    <property type="entry name" value="Immunoglobulins"/>
    <property type="match status" value="1"/>
</dbReference>